<dbReference type="AlphaFoldDB" id="E4XIH4"/>
<protein>
    <submittedName>
        <fullName evidence="2">Uncharacterized protein</fullName>
    </submittedName>
</protein>
<dbReference type="InParanoid" id="E4XIH4"/>
<dbReference type="OrthoDB" id="10304940at2759"/>
<keyword evidence="3" id="KW-1185">Reference proteome</keyword>
<accession>E4XIH4</accession>
<organism evidence="2">
    <name type="scientific">Oikopleura dioica</name>
    <name type="common">Tunicate</name>
    <dbReference type="NCBI Taxonomy" id="34765"/>
    <lineage>
        <taxon>Eukaryota</taxon>
        <taxon>Metazoa</taxon>
        <taxon>Chordata</taxon>
        <taxon>Tunicata</taxon>
        <taxon>Appendicularia</taxon>
        <taxon>Copelata</taxon>
        <taxon>Oikopleuridae</taxon>
        <taxon>Oikopleura</taxon>
    </lineage>
</organism>
<dbReference type="Proteomes" id="UP000001307">
    <property type="component" value="Unassembled WGS sequence"/>
</dbReference>
<evidence type="ECO:0000313" key="2">
    <source>
        <dbReference type="EMBL" id="CBY10375.1"/>
    </source>
</evidence>
<name>E4XIH4_OIKDI</name>
<feature type="region of interest" description="Disordered" evidence="1">
    <location>
        <begin position="1"/>
        <end position="21"/>
    </location>
</feature>
<reference evidence="2" key="1">
    <citation type="journal article" date="2010" name="Science">
        <title>Plasticity of animal genome architecture unmasked by rapid evolution of a pelagic tunicate.</title>
        <authorList>
            <person name="Denoeud F."/>
            <person name="Henriet S."/>
            <person name="Mungpakdee S."/>
            <person name="Aury J.M."/>
            <person name="Da Silva C."/>
            <person name="Brinkmann H."/>
            <person name="Mikhaleva J."/>
            <person name="Olsen L.C."/>
            <person name="Jubin C."/>
            <person name="Canestro C."/>
            <person name="Bouquet J.M."/>
            <person name="Danks G."/>
            <person name="Poulain J."/>
            <person name="Campsteijn C."/>
            <person name="Adamski M."/>
            <person name="Cross I."/>
            <person name="Yadetie F."/>
            <person name="Muffato M."/>
            <person name="Louis A."/>
            <person name="Butcher S."/>
            <person name="Tsagkogeorga G."/>
            <person name="Konrad A."/>
            <person name="Singh S."/>
            <person name="Jensen M.F."/>
            <person name="Cong E.H."/>
            <person name="Eikeseth-Otteraa H."/>
            <person name="Noel B."/>
            <person name="Anthouard V."/>
            <person name="Porcel B.M."/>
            <person name="Kachouri-Lafond R."/>
            <person name="Nishino A."/>
            <person name="Ugolini M."/>
            <person name="Chourrout P."/>
            <person name="Nishida H."/>
            <person name="Aasland R."/>
            <person name="Huzurbazar S."/>
            <person name="Westhof E."/>
            <person name="Delsuc F."/>
            <person name="Lehrach H."/>
            <person name="Reinhardt R."/>
            <person name="Weissenbach J."/>
            <person name="Roy S.W."/>
            <person name="Artiguenave F."/>
            <person name="Postlethwait J.H."/>
            <person name="Manak J.R."/>
            <person name="Thompson E.M."/>
            <person name="Jaillon O."/>
            <person name="Du Pasquier L."/>
            <person name="Boudinot P."/>
            <person name="Liberles D.A."/>
            <person name="Volff J.N."/>
            <person name="Philippe H."/>
            <person name="Lenhard B."/>
            <person name="Roest Crollius H."/>
            <person name="Wincker P."/>
            <person name="Chourrout D."/>
        </authorList>
    </citation>
    <scope>NUCLEOTIDE SEQUENCE [LARGE SCALE GENOMIC DNA]</scope>
</reference>
<sequence length="223" mass="25145">MTNSKSSTKSASRPSSRETSYFEGTLDFKWPSIMSGLNTRSPQEGDKAPIFKDTVFVKILEDGSLHQRKIIQKPLGSAKFLENLLSPFNISYPKVTNVVEDTIINREGKSCWQWSRNLQTTVPTYMGKTEFEWLEISEKASYIGEHSLEGKPTFVYKKMEANSYLGGKLKLLGLPKLMTKNGASRWKARSSGQIETLVQEITNMFPNSKIHVSPLISETNRVA</sequence>
<feature type="compositionally biased region" description="Low complexity" evidence="1">
    <location>
        <begin position="1"/>
        <end position="14"/>
    </location>
</feature>
<dbReference type="EMBL" id="FN653055">
    <property type="protein sequence ID" value="CBY10375.1"/>
    <property type="molecule type" value="Genomic_DNA"/>
</dbReference>
<gene>
    <name evidence="2" type="ORF">GSOID_T00012397001</name>
</gene>
<proteinExistence type="predicted"/>
<evidence type="ECO:0000256" key="1">
    <source>
        <dbReference type="SAM" id="MobiDB-lite"/>
    </source>
</evidence>
<evidence type="ECO:0000313" key="3">
    <source>
        <dbReference type="Proteomes" id="UP000001307"/>
    </source>
</evidence>